<sequence>MGDHNNDKRECDTGLILKSSVYVDSKINVVAEADCNCISQLQSDN</sequence>
<name>A0A330MAK8_9GAMM</name>
<evidence type="ECO:0000313" key="2">
    <source>
        <dbReference type="Proteomes" id="UP000250123"/>
    </source>
</evidence>
<dbReference type="AlphaFoldDB" id="A0A330MAK8"/>
<dbReference type="Proteomes" id="UP000250123">
    <property type="component" value="Chromosome SHEWBE"/>
</dbReference>
<organism evidence="1 2">
    <name type="scientific">Shewanella benthica</name>
    <dbReference type="NCBI Taxonomy" id="43661"/>
    <lineage>
        <taxon>Bacteria</taxon>
        <taxon>Pseudomonadati</taxon>
        <taxon>Pseudomonadota</taxon>
        <taxon>Gammaproteobacteria</taxon>
        <taxon>Alteromonadales</taxon>
        <taxon>Shewanellaceae</taxon>
        <taxon>Shewanella</taxon>
    </lineage>
</organism>
<reference evidence="2" key="1">
    <citation type="submission" date="2018-06" db="EMBL/GenBank/DDBJ databases">
        <authorList>
            <person name="Cea G.-C."/>
            <person name="William W."/>
        </authorList>
    </citation>
    <scope>NUCLEOTIDE SEQUENCE [LARGE SCALE GENOMIC DNA]</scope>
    <source>
        <strain evidence="2">DB21MT-2</strain>
    </source>
</reference>
<dbReference type="EMBL" id="LS483452">
    <property type="protein sequence ID" value="SQH78030.1"/>
    <property type="molecule type" value="Genomic_DNA"/>
</dbReference>
<dbReference type="KEGG" id="sbk:SHEWBE_4070"/>
<evidence type="ECO:0000313" key="1">
    <source>
        <dbReference type="EMBL" id="SQH78030.1"/>
    </source>
</evidence>
<proteinExistence type="predicted"/>
<protein>
    <submittedName>
        <fullName evidence="1">Uncharacterized protein</fullName>
    </submittedName>
</protein>
<gene>
    <name evidence="1" type="ORF">SHEWBE_4070</name>
</gene>
<accession>A0A330MAK8</accession>